<dbReference type="InterPro" id="IPR050313">
    <property type="entry name" value="Carb_Metab_HTH_regulators"/>
</dbReference>
<dbReference type="PRINTS" id="PR00037">
    <property type="entry name" value="HTHLACR"/>
</dbReference>
<evidence type="ECO:0000256" key="2">
    <source>
        <dbReference type="ARBA" id="ARBA00023125"/>
    </source>
</evidence>
<dbReference type="Gene3D" id="1.10.10.10">
    <property type="entry name" value="Winged helix-like DNA-binding domain superfamily/Winged helix DNA-binding domain"/>
    <property type="match status" value="1"/>
</dbReference>
<dbReference type="InterPro" id="IPR036390">
    <property type="entry name" value="WH_DNA-bd_sf"/>
</dbReference>
<dbReference type="GO" id="GO:0003677">
    <property type="term" value="F:DNA binding"/>
    <property type="evidence" value="ECO:0007669"/>
    <property type="project" value="UniProtKB-KW"/>
</dbReference>
<proteinExistence type="predicted"/>
<evidence type="ECO:0000313" key="5">
    <source>
        <dbReference type="EMBL" id="MEE6187841.1"/>
    </source>
</evidence>
<sequence length="257" mass="28113">MATRTITERHEHILNEINKKGKVNIDDLAREMKVSGVTIRKDLKILEEKNLLFRTKGGASLNNPYAVDRPINEKEFINIEEKKKIAKAALSLIKNADSIMIGSGTTAFALASALHPQHKVTVITPALKVGLELSNRTNVEVLQLGGLIRPNSSSVAGGYALQILEDISCELLFLGVDGIDMDHGATISNLTEATLNRKMIDAAQTLILLADSTKFNRRGVAKICGIEQISYIVTDDKITPELVNQFEERGIKVIIGS</sequence>
<organism evidence="5 6">
    <name type="scientific">Niabella digestorum</name>
    <dbReference type="NCBI Taxonomy" id="3117701"/>
    <lineage>
        <taxon>Bacteria</taxon>
        <taxon>Pseudomonadati</taxon>
        <taxon>Bacteroidota</taxon>
        <taxon>Chitinophagia</taxon>
        <taxon>Chitinophagales</taxon>
        <taxon>Chitinophagaceae</taxon>
        <taxon>Niabella</taxon>
    </lineage>
</organism>
<accession>A0ABU7RIL1</accession>
<evidence type="ECO:0000256" key="3">
    <source>
        <dbReference type="ARBA" id="ARBA00023163"/>
    </source>
</evidence>
<dbReference type="RefSeq" id="WP_330975248.1">
    <property type="nucleotide sequence ID" value="NZ_JAZGLY010000006.1"/>
</dbReference>
<dbReference type="SMART" id="SM00420">
    <property type="entry name" value="HTH_DEOR"/>
    <property type="match status" value="1"/>
</dbReference>
<dbReference type="InterPro" id="IPR037171">
    <property type="entry name" value="NagB/RpiA_transferase-like"/>
</dbReference>
<protein>
    <submittedName>
        <fullName evidence="5">DeoR/GlpR family DNA-binding transcription regulator</fullName>
    </submittedName>
</protein>
<dbReference type="SUPFAM" id="SSF100950">
    <property type="entry name" value="NagB/RpiA/CoA transferase-like"/>
    <property type="match status" value="1"/>
</dbReference>
<dbReference type="Proteomes" id="UP001357452">
    <property type="component" value="Unassembled WGS sequence"/>
</dbReference>
<dbReference type="SMART" id="SM01134">
    <property type="entry name" value="DeoRC"/>
    <property type="match status" value="1"/>
</dbReference>
<feature type="domain" description="HTH deoR-type" evidence="4">
    <location>
        <begin position="6"/>
        <end position="61"/>
    </location>
</feature>
<evidence type="ECO:0000256" key="1">
    <source>
        <dbReference type="ARBA" id="ARBA00023015"/>
    </source>
</evidence>
<reference evidence="5 6" key="1">
    <citation type="submission" date="2024-01" db="EMBL/GenBank/DDBJ databases">
        <title>Niabella digestum sp. nov., isolated from waste digestion system.</title>
        <authorList>
            <person name="Zhang L."/>
        </authorList>
    </citation>
    <scope>NUCLEOTIDE SEQUENCE [LARGE SCALE GENOMIC DNA]</scope>
    <source>
        <strain evidence="5 6">A18</strain>
    </source>
</reference>
<dbReference type="Pfam" id="PF08220">
    <property type="entry name" value="HTH_DeoR"/>
    <property type="match status" value="1"/>
</dbReference>
<dbReference type="Pfam" id="PF00455">
    <property type="entry name" value="DeoRC"/>
    <property type="match status" value="1"/>
</dbReference>
<evidence type="ECO:0000313" key="6">
    <source>
        <dbReference type="Proteomes" id="UP001357452"/>
    </source>
</evidence>
<keyword evidence="2 5" id="KW-0238">DNA-binding</keyword>
<dbReference type="InterPro" id="IPR018356">
    <property type="entry name" value="Tscrpt_reg_HTH_DeoR_CS"/>
</dbReference>
<dbReference type="InterPro" id="IPR014036">
    <property type="entry name" value="DeoR-like_C"/>
</dbReference>
<evidence type="ECO:0000259" key="4">
    <source>
        <dbReference type="PROSITE" id="PS51000"/>
    </source>
</evidence>
<comment type="caution">
    <text evidence="5">The sequence shown here is derived from an EMBL/GenBank/DDBJ whole genome shotgun (WGS) entry which is preliminary data.</text>
</comment>
<keyword evidence="6" id="KW-1185">Reference proteome</keyword>
<dbReference type="InterPro" id="IPR036388">
    <property type="entry name" value="WH-like_DNA-bd_sf"/>
</dbReference>
<dbReference type="SUPFAM" id="SSF46785">
    <property type="entry name" value="Winged helix' DNA-binding domain"/>
    <property type="match status" value="1"/>
</dbReference>
<dbReference type="Gene3D" id="3.40.50.1360">
    <property type="match status" value="1"/>
</dbReference>
<gene>
    <name evidence="5" type="ORF">V2H41_11215</name>
</gene>
<dbReference type="InterPro" id="IPR001034">
    <property type="entry name" value="DeoR_HTH"/>
</dbReference>
<keyword evidence="3" id="KW-0804">Transcription</keyword>
<name>A0ABU7RIL1_9BACT</name>
<dbReference type="PANTHER" id="PTHR30363">
    <property type="entry name" value="HTH-TYPE TRANSCRIPTIONAL REGULATOR SRLR-RELATED"/>
    <property type="match status" value="1"/>
</dbReference>
<dbReference type="PROSITE" id="PS00894">
    <property type="entry name" value="HTH_DEOR_1"/>
    <property type="match status" value="1"/>
</dbReference>
<keyword evidence="1" id="KW-0805">Transcription regulation</keyword>
<dbReference type="PANTHER" id="PTHR30363:SF44">
    <property type="entry name" value="AGA OPERON TRANSCRIPTIONAL REPRESSOR-RELATED"/>
    <property type="match status" value="1"/>
</dbReference>
<dbReference type="PROSITE" id="PS51000">
    <property type="entry name" value="HTH_DEOR_2"/>
    <property type="match status" value="1"/>
</dbReference>
<dbReference type="EMBL" id="JAZGLY010000006">
    <property type="protein sequence ID" value="MEE6187841.1"/>
    <property type="molecule type" value="Genomic_DNA"/>
</dbReference>